<dbReference type="Proteomes" id="UP001523369">
    <property type="component" value="Unassembled WGS sequence"/>
</dbReference>
<comment type="caution">
    <text evidence="1">The sequence shown here is derived from an EMBL/GenBank/DDBJ whole genome shotgun (WGS) entry which is preliminary data.</text>
</comment>
<evidence type="ECO:0000313" key="2">
    <source>
        <dbReference type="Proteomes" id="UP001523369"/>
    </source>
</evidence>
<protein>
    <recommendedName>
        <fullName evidence="3">Mycothiol-dependent maleylpyruvate isomerase metal-binding domain-containing protein</fullName>
    </recommendedName>
</protein>
<dbReference type="InterPro" id="IPR034660">
    <property type="entry name" value="DinB/YfiT-like"/>
</dbReference>
<dbReference type="EMBL" id="JAMYJR010000040">
    <property type="protein sequence ID" value="MCO8275867.1"/>
    <property type="molecule type" value="Genomic_DNA"/>
</dbReference>
<accession>A0ABT1DYA7</accession>
<dbReference type="SUPFAM" id="SSF109854">
    <property type="entry name" value="DinB/YfiT-like putative metalloenzymes"/>
    <property type="match status" value="1"/>
</dbReference>
<name>A0ABT1DYA7_9ACTN</name>
<sequence length="208" mass="22682">MISDDVTRACDLARETLTEALDRDWQKSAGGLEWTCWETVEHIADCLFTYAAQLTPARPSTTTHVPIGWMRHREGGPALTIFADRAAGQAGLVQTLEVCGTMLAVMVDAVPQDRVSFHNYAPSDASGFAAMGVVEVLIHMHDVATGLDIPWSPPADLCAGVLARLFPDVQPSRSDPWATLLWATGRGTLPGHHVRTAWRWDGTPVARR</sequence>
<organism evidence="1 2">
    <name type="scientific">Paractinoplanes aksuensis</name>
    <dbReference type="NCBI Taxonomy" id="2939490"/>
    <lineage>
        <taxon>Bacteria</taxon>
        <taxon>Bacillati</taxon>
        <taxon>Actinomycetota</taxon>
        <taxon>Actinomycetes</taxon>
        <taxon>Micromonosporales</taxon>
        <taxon>Micromonosporaceae</taxon>
        <taxon>Paractinoplanes</taxon>
    </lineage>
</organism>
<gene>
    <name evidence="1" type="ORF">M1L60_35340</name>
</gene>
<evidence type="ECO:0000313" key="1">
    <source>
        <dbReference type="EMBL" id="MCO8275867.1"/>
    </source>
</evidence>
<reference evidence="1 2" key="1">
    <citation type="submission" date="2022-06" db="EMBL/GenBank/DDBJ databases">
        <title>New Species of the Genus Actinoplanes, ActinopZanes ferrugineus.</title>
        <authorList>
            <person name="Ding P."/>
        </authorList>
    </citation>
    <scope>NUCLEOTIDE SEQUENCE [LARGE SCALE GENOMIC DNA]</scope>
    <source>
        <strain evidence="1 2">TRM88003</strain>
    </source>
</reference>
<dbReference type="Gene3D" id="1.20.120.450">
    <property type="entry name" value="dinb family like domain"/>
    <property type="match status" value="1"/>
</dbReference>
<dbReference type="RefSeq" id="WP_253241902.1">
    <property type="nucleotide sequence ID" value="NZ_JAMYJR010000040.1"/>
</dbReference>
<keyword evidence="2" id="KW-1185">Reference proteome</keyword>
<evidence type="ECO:0008006" key="3">
    <source>
        <dbReference type="Google" id="ProtNLM"/>
    </source>
</evidence>
<proteinExistence type="predicted"/>